<protein>
    <submittedName>
        <fullName evidence="3">Uncharacterized protein</fullName>
    </submittedName>
</protein>
<name>A0A2C7ZHU7_9ACTN</name>
<organism evidence="3 4">
    <name type="scientific">Propionibacterium freudenreichii</name>
    <dbReference type="NCBI Taxonomy" id="1744"/>
    <lineage>
        <taxon>Bacteria</taxon>
        <taxon>Bacillati</taxon>
        <taxon>Actinomycetota</taxon>
        <taxon>Actinomycetes</taxon>
        <taxon>Propionibacteriales</taxon>
        <taxon>Propionibacteriaceae</taxon>
        <taxon>Propionibacterium</taxon>
    </lineage>
</organism>
<sequence length="42" mass="4774">MARVHVEVIRAAIRYRSAQGRRRGASSPRRDARSVRRPTAAE</sequence>
<reference evidence="2" key="1">
    <citation type="submission" date="2016-05" db="EMBL/GenBank/DDBJ databases">
        <authorList>
            <person name="Lavstsen T."/>
            <person name="Jespersen J.S."/>
        </authorList>
    </citation>
    <scope>NUCLEOTIDE SEQUENCE</scope>
    <source>
        <strain evidence="2">PFRJS10</strain>
    </source>
</reference>
<accession>A0A2C7ZHU7</accession>
<evidence type="ECO:0000313" key="3">
    <source>
        <dbReference type="EMBL" id="SCQ80991.1"/>
    </source>
</evidence>
<gene>
    <name evidence="2" type="ORF">PFR_JS10_1719</name>
    <name evidence="3" type="ORF">PFR_JS23_1813</name>
</gene>
<evidence type="ECO:0000256" key="1">
    <source>
        <dbReference type="SAM" id="MobiDB-lite"/>
    </source>
</evidence>
<feature type="region of interest" description="Disordered" evidence="1">
    <location>
        <begin position="16"/>
        <end position="42"/>
    </location>
</feature>
<dbReference type="EMBL" id="LT618793">
    <property type="protein sequence ID" value="SCQ80991.1"/>
    <property type="molecule type" value="Genomic_DNA"/>
</dbReference>
<dbReference type="Proteomes" id="UP000250080">
    <property type="component" value="Chromosome I"/>
</dbReference>
<dbReference type="EMBL" id="LT576035">
    <property type="protein sequence ID" value="SBN39362.1"/>
    <property type="molecule type" value="Genomic_DNA"/>
</dbReference>
<proteinExistence type="predicted"/>
<reference evidence="3 4" key="2">
    <citation type="submission" date="2016-09" db="EMBL/GenBank/DDBJ databases">
        <authorList>
            <person name="Laine KS P."/>
        </authorList>
    </citation>
    <scope>NUCLEOTIDE SEQUENCE [LARGE SCALE GENOMIC DNA]</scope>
    <source>
        <strain evidence="3">PFRJS-23</strain>
    </source>
</reference>
<evidence type="ECO:0000313" key="2">
    <source>
        <dbReference type="EMBL" id="SBN39362.1"/>
    </source>
</evidence>
<dbReference type="AlphaFoldDB" id="A0A2C7ZHU7"/>
<evidence type="ECO:0000313" key="4">
    <source>
        <dbReference type="Proteomes" id="UP000250080"/>
    </source>
</evidence>